<evidence type="ECO:0000313" key="9">
    <source>
        <dbReference type="EMBL" id="MDK7187075.1"/>
    </source>
</evidence>
<feature type="binding site" evidence="7">
    <location>
        <position position="125"/>
    </location>
    <ligand>
        <name>Zn(2+)</name>
        <dbReference type="ChEBI" id="CHEBI:29105"/>
        <label>1</label>
    </ligand>
</feature>
<protein>
    <recommendedName>
        <fullName evidence="7">Hydroxyacylglutathione hydrolase</fullName>
        <ecNumber evidence="7">3.1.2.6</ecNumber>
    </recommendedName>
    <alternativeName>
        <fullName evidence="7">Glyoxalase II</fullName>
        <shortName evidence="7">Glx II</shortName>
    </alternativeName>
</protein>
<comment type="subunit">
    <text evidence="7">Monomer.</text>
</comment>
<proteinExistence type="inferred from homology"/>
<evidence type="ECO:0000256" key="7">
    <source>
        <dbReference type="HAMAP-Rule" id="MF_01374"/>
    </source>
</evidence>
<dbReference type="EC" id="3.1.2.6" evidence="7"/>
<dbReference type="InterPro" id="IPR017782">
    <property type="entry name" value="Hydroxyacylglutathione_Hdrlase"/>
</dbReference>
<dbReference type="SUPFAM" id="SSF56281">
    <property type="entry name" value="Metallo-hydrolase/oxidoreductase"/>
    <property type="match status" value="1"/>
</dbReference>
<dbReference type="Proteomes" id="UP001229251">
    <property type="component" value="Unassembled WGS sequence"/>
</dbReference>
<feature type="binding site" evidence="7">
    <location>
        <position position="108"/>
    </location>
    <ligand>
        <name>Zn(2+)</name>
        <dbReference type="ChEBI" id="CHEBI:29105"/>
        <label>1</label>
    </ligand>
</feature>
<evidence type="ECO:0000256" key="5">
    <source>
        <dbReference type="ARBA" id="ARBA00022801"/>
    </source>
</evidence>
<dbReference type="PANTHER" id="PTHR43705">
    <property type="entry name" value="HYDROXYACYLGLUTATHIONE HYDROLASE"/>
    <property type="match status" value="1"/>
</dbReference>
<keyword evidence="5 7" id="KW-0378">Hydrolase</keyword>
<feature type="binding site" evidence="7">
    <location>
        <position position="54"/>
    </location>
    <ligand>
        <name>Zn(2+)</name>
        <dbReference type="ChEBI" id="CHEBI:29105"/>
        <label>1</label>
    </ligand>
</feature>
<name>A0AAJ1Q449_9LACT</name>
<gene>
    <name evidence="7 9" type="primary">gloB</name>
    <name evidence="9" type="ORF">QP433_03685</name>
</gene>
<accession>A0AAJ1Q449</accession>
<evidence type="ECO:0000256" key="3">
    <source>
        <dbReference type="ARBA" id="ARBA00006759"/>
    </source>
</evidence>
<comment type="function">
    <text evidence="7">Thiolesterase that catalyzes the hydrolysis of S-D-lactoyl-glutathione to form glutathione and D-lactic acid.</text>
</comment>
<evidence type="ECO:0000256" key="2">
    <source>
        <dbReference type="ARBA" id="ARBA00004963"/>
    </source>
</evidence>
<dbReference type="AlphaFoldDB" id="A0AAJ1Q449"/>
<comment type="catalytic activity">
    <reaction evidence="1 7">
        <text>an S-(2-hydroxyacyl)glutathione + H2O = a 2-hydroxy carboxylate + glutathione + H(+)</text>
        <dbReference type="Rhea" id="RHEA:21864"/>
        <dbReference type="ChEBI" id="CHEBI:15377"/>
        <dbReference type="ChEBI" id="CHEBI:15378"/>
        <dbReference type="ChEBI" id="CHEBI:57925"/>
        <dbReference type="ChEBI" id="CHEBI:58896"/>
        <dbReference type="ChEBI" id="CHEBI:71261"/>
        <dbReference type="EC" id="3.1.2.6"/>
    </reaction>
</comment>
<evidence type="ECO:0000256" key="6">
    <source>
        <dbReference type="ARBA" id="ARBA00022833"/>
    </source>
</evidence>
<dbReference type="RefSeq" id="WP_070609510.1">
    <property type="nucleotide sequence ID" value="NZ_JASOOE010000005.1"/>
</dbReference>
<dbReference type="EMBL" id="JASOOE010000005">
    <property type="protein sequence ID" value="MDK7187075.1"/>
    <property type="molecule type" value="Genomic_DNA"/>
</dbReference>
<dbReference type="NCBIfam" id="TIGR03413">
    <property type="entry name" value="GSH_gloB"/>
    <property type="match status" value="1"/>
</dbReference>
<dbReference type="InterPro" id="IPR050110">
    <property type="entry name" value="Glyoxalase_II_hydrolase"/>
</dbReference>
<comment type="pathway">
    <text evidence="2 7">Secondary metabolite metabolism; methylglyoxal degradation; (R)-lactate from methylglyoxal: step 2/2.</text>
</comment>
<dbReference type="SMART" id="SM00849">
    <property type="entry name" value="Lactamase_B"/>
    <property type="match status" value="1"/>
</dbReference>
<comment type="cofactor">
    <cofactor evidence="7">
        <name>Zn(2+)</name>
        <dbReference type="ChEBI" id="CHEBI:29105"/>
    </cofactor>
    <text evidence="7">Binds 2 Zn(2+) ions per subunit.</text>
</comment>
<evidence type="ECO:0000256" key="1">
    <source>
        <dbReference type="ARBA" id="ARBA00001623"/>
    </source>
</evidence>
<dbReference type="Pfam" id="PF16123">
    <property type="entry name" value="HAGH_C"/>
    <property type="match status" value="1"/>
</dbReference>
<feature type="binding site" evidence="7">
    <location>
        <position position="57"/>
    </location>
    <ligand>
        <name>Zn(2+)</name>
        <dbReference type="ChEBI" id="CHEBI:29105"/>
        <label>2</label>
    </ligand>
</feature>
<evidence type="ECO:0000256" key="4">
    <source>
        <dbReference type="ARBA" id="ARBA00022723"/>
    </source>
</evidence>
<feature type="binding site" evidence="7">
    <location>
        <position position="52"/>
    </location>
    <ligand>
        <name>Zn(2+)</name>
        <dbReference type="ChEBI" id="CHEBI:29105"/>
        <label>1</label>
    </ligand>
</feature>
<comment type="caution">
    <text evidence="9">The sequence shown here is derived from an EMBL/GenBank/DDBJ whole genome shotgun (WGS) entry which is preliminary data.</text>
</comment>
<sequence>MNVTYVKALADNYIWLLVEGEEVVVVDPGESQPVLDYLQAHSLELKAIWLTHNHADHTDGVQAIKANYPSCPVYGPQEVADWANYVLKDQDQFDLWQVPVTVHQTPGHTPGHLSFLVADCLFCGDALFSAGCGRVFTKDYQAAYESMQYFRSLDDAVKVYAGHEYTQTNLRFALSLDPHSSVLQAALEACNSRLKVGKASLPTTIGQERLINPFLMAKSLTEFRRFRDLRDDFS</sequence>
<dbReference type="InterPro" id="IPR035680">
    <property type="entry name" value="Clx_II_MBL"/>
</dbReference>
<dbReference type="InterPro" id="IPR032282">
    <property type="entry name" value="HAGH_C"/>
</dbReference>
<reference evidence="9" key="1">
    <citation type="submission" date="2023-05" db="EMBL/GenBank/DDBJ databases">
        <title>Cataloging the Phylogenetic Diversity of Human Bladder Bacteria.</title>
        <authorList>
            <person name="Du J."/>
        </authorList>
    </citation>
    <scope>NUCLEOTIDE SEQUENCE</scope>
    <source>
        <strain evidence="9">UMB1231</strain>
    </source>
</reference>
<dbReference type="GO" id="GO:0046872">
    <property type="term" value="F:metal ion binding"/>
    <property type="evidence" value="ECO:0007669"/>
    <property type="project" value="UniProtKB-KW"/>
</dbReference>
<feature type="binding site" evidence="7">
    <location>
        <position position="56"/>
    </location>
    <ligand>
        <name>Zn(2+)</name>
        <dbReference type="ChEBI" id="CHEBI:29105"/>
        <label>2</label>
    </ligand>
</feature>
<keyword evidence="6 7" id="KW-0862">Zinc</keyword>
<dbReference type="PANTHER" id="PTHR43705:SF1">
    <property type="entry name" value="HYDROXYACYLGLUTATHIONE HYDROLASE GLOB"/>
    <property type="match status" value="1"/>
</dbReference>
<evidence type="ECO:0000313" key="10">
    <source>
        <dbReference type="Proteomes" id="UP001229251"/>
    </source>
</evidence>
<feature type="binding site" evidence="7">
    <location>
        <position position="163"/>
    </location>
    <ligand>
        <name>Zn(2+)</name>
        <dbReference type="ChEBI" id="CHEBI:29105"/>
        <label>2</label>
    </ligand>
</feature>
<dbReference type="InterPro" id="IPR001279">
    <property type="entry name" value="Metallo-B-lactamas"/>
</dbReference>
<keyword evidence="4 7" id="KW-0479">Metal-binding</keyword>
<dbReference type="Gene3D" id="3.60.15.10">
    <property type="entry name" value="Ribonuclease Z/Hydroxyacylglutathione hydrolase-like"/>
    <property type="match status" value="1"/>
</dbReference>
<evidence type="ECO:0000259" key="8">
    <source>
        <dbReference type="SMART" id="SM00849"/>
    </source>
</evidence>
<dbReference type="GO" id="GO:0019243">
    <property type="term" value="P:methylglyoxal catabolic process to D-lactate via S-lactoyl-glutathione"/>
    <property type="evidence" value="ECO:0007669"/>
    <property type="project" value="UniProtKB-UniRule"/>
</dbReference>
<organism evidence="9 10">
    <name type="scientific">Facklamia hominis</name>
    <dbReference type="NCBI Taxonomy" id="178214"/>
    <lineage>
        <taxon>Bacteria</taxon>
        <taxon>Bacillati</taxon>
        <taxon>Bacillota</taxon>
        <taxon>Bacilli</taxon>
        <taxon>Lactobacillales</taxon>
        <taxon>Aerococcaceae</taxon>
        <taxon>Facklamia</taxon>
    </lineage>
</organism>
<dbReference type="CDD" id="cd07723">
    <property type="entry name" value="hydroxyacylglutathione_hydrolase_MBL-fold"/>
    <property type="match status" value="1"/>
</dbReference>
<dbReference type="HAMAP" id="MF_01374">
    <property type="entry name" value="Glyoxalase_2"/>
    <property type="match status" value="1"/>
</dbReference>
<dbReference type="InterPro" id="IPR036866">
    <property type="entry name" value="RibonucZ/Hydroxyglut_hydro"/>
</dbReference>
<dbReference type="Pfam" id="PF00753">
    <property type="entry name" value="Lactamase_B"/>
    <property type="match status" value="1"/>
</dbReference>
<feature type="domain" description="Metallo-beta-lactamase" evidence="8">
    <location>
        <begin position="11"/>
        <end position="163"/>
    </location>
</feature>
<feature type="binding site" evidence="7">
    <location>
        <position position="125"/>
    </location>
    <ligand>
        <name>Zn(2+)</name>
        <dbReference type="ChEBI" id="CHEBI:29105"/>
        <label>2</label>
    </ligand>
</feature>
<comment type="similarity">
    <text evidence="3 7">Belongs to the metallo-beta-lactamase superfamily. Glyoxalase II family.</text>
</comment>
<dbReference type="GO" id="GO:0004416">
    <property type="term" value="F:hydroxyacylglutathione hydrolase activity"/>
    <property type="evidence" value="ECO:0007669"/>
    <property type="project" value="UniProtKB-UniRule"/>
</dbReference>